<dbReference type="InterPro" id="IPR040570">
    <property type="entry name" value="LAL_C2"/>
</dbReference>
<dbReference type="Pfam" id="PF18603">
    <property type="entry name" value="LAL_C2"/>
    <property type="match status" value="1"/>
</dbReference>
<comment type="cofactor">
    <cofactor evidence="1">
        <name>Mn(2+)</name>
        <dbReference type="ChEBI" id="CHEBI:29035"/>
    </cofactor>
</comment>
<evidence type="ECO:0000256" key="4">
    <source>
        <dbReference type="ARBA" id="ARBA00022840"/>
    </source>
</evidence>
<dbReference type="AlphaFoldDB" id="A0A1G9KFX8"/>
<keyword evidence="2" id="KW-0436">Ligase</keyword>
<dbReference type="Gene3D" id="3.40.50.20">
    <property type="match status" value="2"/>
</dbReference>
<dbReference type="STRING" id="686624.SAMN04488242_1610"/>
<dbReference type="InterPro" id="IPR052032">
    <property type="entry name" value="ATP-dep_AA_Ligase"/>
</dbReference>
<dbReference type="Pfam" id="PF13535">
    <property type="entry name" value="ATP-grasp_4"/>
    <property type="match status" value="1"/>
</dbReference>
<dbReference type="SMART" id="SM01209">
    <property type="entry name" value="GARS_A"/>
    <property type="match status" value="1"/>
</dbReference>
<reference evidence="7 8" key="1">
    <citation type="submission" date="2016-10" db="EMBL/GenBank/DDBJ databases">
        <authorList>
            <person name="de Groot N.N."/>
        </authorList>
    </citation>
    <scope>NUCLEOTIDE SEQUENCE [LARGE SCALE GENOMIC DNA]</scope>
    <source>
        <strain evidence="7 8">CGMCC 1.9159</strain>
    </source>
</reference>
<dbReference type="Gene3D" id="3.30.1490.20">
    <property type="entry name" value="ATP-grasp fold, A domain"/>
    <property type="match status" value="2"/>
</dbReference>
<accession>A0A1G9KFX8</accession>
<keyword evidence="4 5" id="KW-0067">ATP-binding</keyword>
<evidence type="ECO:0000256" key="5">
    <source>
        <dbReference type="PROSITE-ProRule" id="PRU00409"/>
    </source>
</evidence>
<evidence type="ECO:0000256" key="1">
    <source>
        <dbReference type="ARBA" id="ARBA00001936"/>
    </source>
</evidence>
<dbReference type="PANTHER" id="PTHR43585:SF2">
    <property type="entry name" value="ATP-GRASP ENZYME FSQD"/>
    <property type="match status" value="1"/>
</dbReference>
<evidence type="ECO:0000259" key="6">
    <source>
        <dbReference type="PROSITE" id="PS50975"/>
    </source>
</evidence>
<dbReference type="PROSITE" id="PS50975">
    <property type="entry name" value="ATP_GRASP"/>
    <property type="match status" value="2"/>
</dbReference>
<dbReference type="Pfam" id="PF01071">
    <property type="entry name" value="GARS_A"/>
    <property type="match status" value="1"/>
</dbReference>
<gene>
    <name evidence="7" type="ORF">SAMN04488242_1610</name>
</gene>
<dbReference type="GO" id="GO:0016874">
    <property type="term" value="F:ligase activity"/>
    <property type="evidence" value="ECO:0007669"/>
    <property type="project" value="UniProtKB-KW"/>
</dbReference>
<evidence type="ECO:0000313" key="8">
    <source>
        <dbReference type="Proteomes" id="UP000199475"/>
    </source>
</evidence>
<dbReference type="GO" id="GO:0046872">
    <property type="term" value="F:metal ion binding"/>
    <property type="evidence" value="ECO:0007669"/>
    <property type="project" value="InterPro"/>
</dbReference>
<dbReference type="RefSeq" id="WP_093250858.1">
    <property type="nucleotide sequence ID" value="NZ_FNGP01000003.1"/>
</dbReference>
<feature type="domain" description="ATP-grasp" evidence="6">
    <location>
        <begin position="506"/>
        <end position="698"/>
    </location>
</feature>
<evidence type="ECO:0000256" key="2">
    <source>
        <dbReference type="ARBA" id="ARBA00022598"/>
    </source>
</evidence>
<keyword evidence="8" id="KW-1185">Reference proteome</keyword>
<organism evidence="7 8">
    <name type="scientific">Tessaracoccus oleiagri</name>
    <dbReference type="NCBI Taxonomy" id="686624"/>
    <lineage>
        <taxon>Bacteria</taxon>
        <taxon>Bacillati</taxon>
        <taxon>Actinomycetota</taxon>
        <taxon>Actinomycetes</taxon>
        <taxon>Propionibacteriales</taxon>
        <taxon>Propionibacteriaceae</taxon>
        <taxon>Tessaracoccus</taxon>
    </lineage>
</organism>
<evidence type="ECO:0000256" key="3">
    <source>
        <dbReference type="ARBA" id="ARBA00022741"/>
    </source>
</evidence>
<dbReference type="SUPFAM" id="SSF52440">
    <property type="entry name" value="PreATP-grasp domain"/>
    <property type="match status" value="2"/>
</dbReference>
<sequence length="793" mass="83361">MTPIDEDPRPRLLVLGASRLQSPALVKGRELGYRVGVVDRDPDAVGIALADDFFEISTTDVDAIVEAARGYRPAGVLTLGTDMPMRGVAGVADALGLVGPSPEATRAATDKGEMAEAFAHGGVPAPRFAVVASADELAGATSGWDLPYILKPVDNAGSRGVVLVETSQAAAEAFRYSHAASRSGRVIAQEYLRGREVSVEGFLLGDELHVVTITDKLTSAAPHFVEMGHSQPSSLPDSDQAAIRALTAAAARALGVTDCAVHAEIMLTLAGPRMIEFGARLGGDFITTDLVPLSTGVDMVTALIDLSCGHRPDLTPTRSAASAIRFLTASDPGPDVDAAVETARHLEGVADVHVLQGGCASAVHSSADRAGQVIAVGDTPDAAIATCETVLGLIRGEKPRSILVLGAGRGQVGLIRAAKQIGARVLVASLPSTTAPGIPLADAVLHVDITDVEGIERIAREEGVDAIATSCADTGLPALGRACDALGLPGLSEQAALICADKKLMKEAFAEGGVRSAQYATVRDLDGLNAALERLSLPVIIKATDLQGSKGIVIIRDADELESGFRHVMEETTRDEVIVEEFIEGVEFGAQALVHEGRILFTLLHNDDVHLAKTAVPVLHSVPIDRDEAFRQRAEAEIARAIRATGLDNCAVNVDLIARGDEVFIIELTGRVGANGLPEMVSRHFGIDYYETLARLALGESPVGPWDEPGQRPAVVVRMVIEPNLRGVVRGIDVNRDAVPEAEYLFFRRPGDEIDGFEHSGDCVGQITVAADTLPAANELALRARQAITIDLE</sequence>
<dbReference type="OrthoDB" id="6964321at2"/>
<dbReference type="GO" id="GO:0005524">
    <property type="term" value="F:ATP binding"/>
    <property type="evidence" value="ECO:0007669"/>
    <property type="project" value="UniProtKB-UniRule"/>
</dbReference>
<keyword evidence="3 5" id="KW-0547">Nucleotide-binding</keyword>
<dbReference type="PANTHER" id="PTHR43585">
    <property type="entry name" value="FUMIPYRROLE BIOSYNTHESIS PROTEIN C"/>
    <property type="match status" value="1"/>
</dbReference>
<dbReference type="EMBL" id="FNGP01000003">
    <property type="protein sequence ID" value="SDL48522.1"/>
    <property type="molecule type" value="Genomic_DNA"/>
</dbReference>
<dbReference type="InterPro" id="IPR011761">
    <property type="entry name" value="ATP-grasp"/>
</dbReference>
<dbReference type="Proteomes" id="UP000199475">
    <property type="component" value="Unassembled WGS sequence"/>
</dbReference>
<dbReference type="InterPro" id="IPR020561">
    <property type="entry name" value="PRibGlycinamid_synth_ATP-grasp"/>
</dbReference>
<name>A0A1G9KFX8_9ACTN</name>
<dbReference type="SUPFAM" id="SSF56059">
    <property type="entry name" value="Glutathione synthetase ATP-binding domain-like"/>
    <property type="match status" value="2"/>
</dbReference>
<feature type="domain" description="ATP-grasp" evidence="6">
    <location>
        <begin position="115"/>
        <end position="308"/>
    </location>
</feature>
<evidence type="ECO:0000313" key="7">
    <source>
        <dbReference type="EMBL" id="SDL48522.1"/>
    </source>
</evidence>
<dbReference type="Gene3D" id="3.30.470.20">
    <property type="entry name" value="ATP-grasp fold, B domain"/>
    <property type="match status" value="2"/>
</dbReference>
<proteinExistence type="predicted"/>
<dbReference type="InterPro" id="IPR016185">
    <property type="entry name" value="PreATP-grasp_dom_sf"/>
</dbReference>
<protein>
    <submittedName>
        <fullName evidence="7">Biotin carboxylase</fullName>
    </submittedName>
</protein>
<dbReference type="InterPro" id="IPR013815">
    <property type="entry name" value="ATP_grasp_subdomain_1"/>
</dbReference>